<geneLocation type="mitochondrion" evidence="17"/>
<keyword evidence="12 17" id="KW-0496">Mitochondrion</keyword>
<feature type="transmembrane region" description="Helical" evidence="16">
    <location>
        <begin position="142"/>
        <end position="161"/>
    </location>
</feature>
<comment type="catalytic activity">
    <reaction evidence="15">
        <text>a ubiquinone + NADH + 5 H(+)(in) = a ubiquinol + NAD(+) + 4 H(+)(out)</text>
        <dbReference type="Rhea" id="RHEA:29091"/>
        <dbReference type="Rhea" id="RHEA-COMP:9565"/>
        <dbReference type="Rhea" id="RHEA-COMP:9566"/>
        <dbReference type="ChEBI" id="CHEBI:15378"/>
        <dbReference type="ChEBI" id="CHEBI:16389"/>
        <dbReference type="ChEBI" id="CHEBI:17976"/>
        <dbReference type="ChEBI" id="CHEBI:57540"/>
        <dbReference type="ChEBI" id="CHEBI:57945"/>
        <dbReference type="EC" id="7.1.1.2"/>
    </reaction>
</comment>
<evidence type="ECO:0000256" key="10">
    <source>
        <dbReference type="ARBA" id="ARBA00022989"/>
    </source>
</evidence>
<dbReference type="AlphaFoldDB" id="A0A1S5QY27"/>
<keyword evidence="11" id="KW-0520">NAD</keyword>
<evidence type="ECO:0000256" key="9">
    <source>
        <dbReference type="ARBA" id="ARBA00022982"/>
    </source>
</evidence>
<keyword evidence="6" id="KW-0679">Respiratory chain</keyword>
<keyword evidence="9" id="KW-0249">Electron transport</keyword>
<dbReference type="InterPro" id="IPR050269">
    <property type="entry name" value="ComplexI_Subunit6"/>
</dbReference>
<accession>A0A1S5QY27</accession>
<evidence type="ECO:0000256" key="7">
    <source>
        <dbReference type="ARBA" id="ARBA00022692"/>
    </source>
</evidence>
<reference evidence="17" key="1">
    <citation type="submission" date="2015-08" db="EMBL/GenBank/DDBJ databases">
        <title>Mitochondrial genomes and implications for higher phylogeny of Neuroptera (Insecta: Neuropteroidea).</title>
        <authorList>
            <person name="Wang Y."/>
            <person name="Liu X."/>
            <person name="Winterton S.L."/>
            <person name="Yang D."/>
        </authorList>
    </citation>
    <scope>NUCLEOTIDE SEQUENCE</scope>
</reference>
<dbReference type="GO" id="GO:0031966">
    <property type="term" value="C:mitochondrial membrane"/>
    <property type="evidence" value="ECO:0007669"/>
    <property type="project" value="UniProtKB-SubCell"/>
</dbReference>
<name>A0A1S5QY27_9NEOP</name>
<keyword evidence="13 16" id="KW-0472">Membrane</keyword>
<evidence type="ECO:0000256" key="1">
    <source>
        <dbReference type="ARBA" id="ARBA00004225"/>
    </source>
</evidence>
<keyword evidence="7 16" id="KW-0812">Transmembrane</keyword>
<dbReference type="EMBL" id="KT425070">
    <property type="protein sequence ID" value="AMW67811.1"/>
    <property type="molecule type" value="Genomic_DNA"/>
</dbReference>
<dbReference type="PANTHER" id="PTHR11435">
    <property type="entry name" value="NADH UBIQUINONE OXIDOREDUCTASE SUBUNIT ND6"/>
    <property type="match status" value="1"/>
</dbReference>
<evidence type="ECO:0000256" key="3">
    <source>
        <dbReference type="ARBA" id="ARBA00012944"/>
    </source>
</evidence>
<evidence type="ECO:0000313" key="17">
    <source>
        <dbReference type="EMBL" id="AMW67811.1"/>
    </source>
</evidence>
<proteinExistence type="inferred from homology"/>
<evidence type="ECO:0000256" key="6">
    <source>
        <dbReference type="ARBA" id="ARBA00022660"/>
    </source>
</evidence>
<evidence type="ECO:0000256" key="16">
    <source>
        <dbReference type="SAM" id="Phobius"/>
    </source>
</evidence>
<dbReference type="PANTHER" id="PTHR11435:SF1">
    <property type="entry name" value="NADH-UBIQUINONE OXIDOREDUCTASE CHAIN 6"/>
    <property type="match status" value="1"/>
</dbReference>
<evidence type="ECO:0000256" key="13">
    <source>
        <dbReference type="ARBA" id="ARBA00023136"/>
    </source>
</evidence>
<gene>
    <name evidence="17" type="primary">ND6</name>
</gene>
<evidence type="ECO:0000256" key="15">
    <source>
        <dbReference type="ARBA" id="ARBA00049551"/>
    </source>
</evidence>
<keyword evidence="8" id="KW-1278">Translocase</keyword>
<keyword evidence="10 16" id="KW-1133">Transmembrane helix</keyword>
<evidence type="ECO:0000256" key="12">
    <source>
        <dbReference type="ARBA" id="ARBA00023128"/>
    </source>
</evidence>
<evidence type="ECO:0000256" key="5">
    <source>
        <dbReference type="ARBA" id="ARBA00022448"/>
    </source>
</evidence>
<feature type="transmembrane region" description="Helical" evidence="16">
    <location>
        <begin position="48"/>
        <end position="72"/>
    </location>
</feature>
<feature type="transmembrane region" description="Helical" evidence="16">
    <location>
        <begin position="12"/>
        <end position="36"/>
    </location>
</feature>
<dbReference type="EC" id="7.1.1.2" evidence="3"/>
<comment type="subcellular location">
    <subcellularLocation>
        <location evidence="1">Mitochondrion membrane</location>
        <topology evidence="1">Multi-pass membrane protein</topology>
    </subcellularLocation>
</comment>
<comment type="similarity">
    <text evidence="2">Belongs to the complex I subunit 6 family.</text>
</comment>
<evidence type="ECO:0000256" key="2">
    <source>
        <dbReference type="ARBA" id="ARBA00005698"/>
    </source>
</evidence>
<protein>
    <recommendedName>
        <fullName evidence="4">NADH-ubiquinone oxidoreductase chain 6</fullName>
        <ecNumber evidence="3">7.1.1.2</ecNumber>
    </recommendedName>
    <alternativeName>
        <fullName evidence="14">NADH dehydrogenase subunit 6</fullName>
    </alternativeName>
</protein>
<keyword evidence="5" id="KW-0813">Transport</keyword>
<evidence type="ECO:0000256" key="14">
    <source>
        <dbReference type="ARBA" id="ARBA00031019"/>
    </source>
</evidence>
<feature type="transmembrane region" description="Helical" evidence="16">
    <location>
        <begin position="84"/>
        <end position="101"/>
    </location>
</feature>
<evidence type="ECO:0000256" key="4">
    <source>
        <dbReference type="ARBA" id="ARBA00021095"/>
    </source>
</evidence>
<sequence length="172" mass="20329">MNKIIFLMNFFISLNFFYLNHPLAAGLMLILQTIMLSLLCGLLSSTYWFSYILFLVMLGGMLILFIYMTSIASNELIKFSMNKFLTMILIFSMIILMSYYIDNYFFLNNNMEMSMINHNLYFMNSENQMNLMKLYNNPTMNITLMMITYLLLTFIIIIKIIKLNSAPLRSNY</sequence>
<organism evidence="17">
    <name type="scientific">Sisyra nigra</name>
    <dbReference type="NCBI Taxonomy" id="279440"/>
    <lineage>
        <taxon>Eukaryota</taxon>
        <taxon>Metazoa</taxon>
        <taxon>Ecdysozoa</taxon>
        <taxon>Arthropoda</taxon>
        <taxon>Hexapoda</taxon>
        <taxon>Insecta</taxon>
        <taxon>Pterygota</taxon>
        <taxon>Neoptera</taxon>
        <taxon>Endopterygota</taxon>
        <taxon>Neuroptera</taxon>
        <taxon>Hemerobiiformia</taxon>
        <taxon>Sisyridae</taxon>
        <taxon>Sisyra</taxon>
    </lineage>
</organism>
<evidence type="ECO:0000256" key="8">
    <source>
        <dbReference type="ARBA" id="ARBA00022967"/>
    </source>
</evidence>
<dbReference type="GO" id="GO:0008137">
    <property type="term" value="F:NADH dehydrogenase (ubiquinone) activity"/>
    <property type="evidence" value="ECO:0007669"/>
    <property type="project" value="UniProtKB-EC"/>
</dbReference>
<evidence type="ECO:0000256" key="11">
    <source>
        <dbReference type="ARBA" id="ARBA00023027"/>
    </source>
</evidence>